<accession>A0A1R4GF33</accession>
<dbReference type="AlphaFoldDB" id="A0A1R4GF33"/>
<evidence type="ECO:0000313" key="1">
    <source>
        <dbReference type="EMBL" id="SJM66811.1"/>
    </source>
</evidence>
<dbReference type="GeneID" id="303173828"/>
<organism evidence="1 2">
    <name type="scientific">Agrococcus casei LMG 22410</name>
    <dbReference type="NCBI Taxonomy" id="1255656"/>
    <lineage>
        <taxon>Bacteria</taxon>
        <taxon>Bacillati</taxon>
        <taxon>Actinomycetota</taxon>
        <taxon>Actinomycetes</taxon>
        <taxon>Micrococcales</taxon>
        <taxon>Microbacteriaceae</taxon>
        <taxon>Agrococcus</taxon>
    </lineage>
</organism>
<dbReference type="RefSeq" id="WP_086992688.1">
    <property type="nucleotide sequence ID" value="NZ_FUHU01000044.1"/>
</dbReference>
<evidence type="ECO:0000313" key="2">
    <source>
        <dbReference type="Proteomes" id="UP000195787"/>
    </source>
</evidence>
<sequence>MDKLTIDSPLTLGEIEFVEDTSGLAIETMGDPERPKMKFVIALVTVLKRREDGDWTIKNTRELAFTDLQKLIDLGDDSTLLALGIAEEVEVADEATKSD</sequence>
<dbReference type="EMBL" id="FUHU01000044">
    <property type="protein sequence ID" value="SJM66811.1"/>
    <property type="molecule type" value="Genomic_DNA"/>
</dbReference>
<gene>
    <name evidence="1" type="ORF">CZ674_11490</name>
</gene>
<name>A0A1R4GF33_9MICO</name>
<dbReference type="Proteomes" id="UP000195787">
    <property type="component" value="Unassembled WGS sequence"/>
</dbReference>
<protein>
    <recommendedName>
        <fullName evidence="3">Tail assembly chaperone</fullName>
    </recommendedName>
</protein>
<dbReference type="OrthoDB" id="5149675at2"/>
<keyword evidence="2" id="KW-1185">Reference proteome</keyword>
<evidence type="ECO:0008006" key="3">
    <source>
        <dbReference type="Google" id="ProtNLM"/>
    </source>
</evidence>
<proteinExistence type="predicted"/>
<reference evidence="1 2" key="1">
    <citation type="submission" date="2017-02" db="EMBL/GenBank/DDBJ databases">
        <authorList>
            <person name="Peterson S.W."/>
        </authorList>
    </citation>
    <scope>NUCLEOTIDE SEQUENCE [LARGE SCALE GENOMIC DNA]</scope>
    <source>
        <strain evidence="1 2">LMG 22410</strain>
    </source>
</reference>